<gene>
    <name evidence="7" type="ORF">NQ315_002571</name>
</gene>
<evidence type="ECO:0000259" key="6">
    <source>
        <dbReference type="Pfam" id="PF00150"/>
    </source>
</evidence>
<sequence>MCVFILLSFTLACFLDVSTSLDAGFETVGEHGKLSVDGVDLVDQVGEKVQLKGMSLFWDVWMPQYYNKDSVNGIHDLCRSNVVRAAVTVNSDWDGGYMQTPSSSLQRLYAVVDAAIADDIYVIIDWHDHDADQHLSHSIEFFDTVSKKYSGVPNIIYETYNEPTEKDWSSVLKPYHETIIKTIRKNDPDNIIILGTPTWSQAVDQAAADPITGQKNIMYSLHFYAGTHKQWLRDTAQGALNKGLPLFVTEYGTVNADGNDPVDEAESRLWWNWLDENNISYVNWAISDKAEGASALKPNTNAGQVCRNEALTQSGKLVVAQNTK</sequence>
<evidence type="ECO:0000313" key="8">
    <source>
        <dbReference type="Proteomes" id="UP001159042"/>
    </source>
</evidence>
<feature type="chain" id="PRO_5043384287" description="Glycoside hydrolase family 5 domain-containing protein" evidence="5">
    <location>
        <begin position="21"/>
        <end position="324"/>
    </location>
</feature>
<evidence type="ECO:0000256" key="2">
    <source>
        <dbReference type="ARBA" id="ARBA00022801"/>
    </source>
</evidence>
<evidence type="ECO:0000256" key="3">
    <source>
        <dbReference type="ARBA" id="ARBA00023295"/>
    </source>
</evidence>
<reference evidence="7 8" key="1">
    <citation type="journal article" date="2023" name="Insect Mol. Biol.">
        <title>Genome sequencing provides insights into the evolution of gene families encoding plant cell wall-degrading enzymes in longhorned beetles.</title>
        <authorList>
            <person name="Shin N.R."/>
            <person name="Okamura Y."/>
            <person name="Kirsch R."/>
            <person name="Pauchet Y."/>
        </authorList>
    </citation>
    <scope>NUCLEOTIDE SEQUENCE [LARGE SCALE GENOMIC DNA]</scope>
    <source>
        <strain evidence="7">EAD_L_NR</strain>
    </source>
</reference>
<dbReference type="SUPFAM" id="SSF51445">
    <property type="entry name" value="(Trans)glycosidases"/>
    <property type="match status" value="1"/>
</dbReference>
<comment type="similarity">
    <text evidence="1 4">Belongs to the glycosyl hydrolase 5 (cellulase A) family.</text>
</comment>
<evidence type="ECO:0000256" key="5">
    <source>
        <dbReference type="SAM" id="SignalP"/>
    </source>
</evidence>
<evidence type="ECO:0000313" key="7">
    <source>
        <dbReference type="EMBL" id="KAJ8910369.1"/>
    </source>
</evidence>
<dbReference type="GO" id="GO:0004553">
    <property type="term" value="F:hydrolase activity, hydrolyzing O-glycosyl compounds"/>
    <property type="evidence" value="ECO:0007669"/>
    <property type="project" value="InterPro"/>
</dbReference>
<keyword evidence="3 4" id="KW-0326">Glycosidase</keyword>
<comment type="caution">
    <text evidence="7">The sequence shown here is derived from an EMBL/GenBank/DDBJ whole genome shotgun (WGS) entry which is preliminary data.</text>
</comment>
<dbReference type="EMBL" id="JANEYG010000311">
    <property type="protein sequence ID" value="KAJ8910369.1"/>
    <property type="molecule type" value="Genomic_DNA"/>
</dbReference>
<evidence type="ECO:0000256" key="4">
    <source>
        <dbReference type="RuleBase" id="RU361153"/>
    </source>
</evidence>
<organism evidence="7 8">
    <name type="scientific">Exocentrus adspersus</name>
    <dbReference type="NCBI Taxonomy" id="1586481"/>
    <lineage>
        <taxon>Eukaryota</taxon>
        <taxon>Metazoa</taxon>
        <taxon>Ecdysozoa</taxon>
        <taxon>Arthropoda</taxon>
        <taxon>Hexapoda</taxon>
        <taxon>Insecta</taxon>
        <taxon>Pterygota</taxon>
        <taxon>Neoptera</taxon>
        <taxon>Endopterygota</taxon>
        <taxon>Coleoptera</taxon>
        <taxon>Polyphaga</taxon>
        <taxon>Cucujiformia</taxon>
        <taxon>Chrysomeloidea</taxon>
        <taxon>Cerambycidae</taxon>
        <taxon>Lamiinae</taxon>
        <taxon>Acanthocinini</taxon>
        <taxon>Exocentrus</taxon>
    </lineage>
</organism>
<dbReference type="PANTHER" id="PTHR34142">
    <property type="entry name" value="ENDO-BETA-1,4-GLUCANASE A"/>
    <property type="match status" value="1"/>
</dbReference>
<keyword evidence="8" id="KW-1185">Reference proteome</keyword>
<dbReference type="PROSITE" id="PS00659">
    <property type="entry name" value="GLYCOSYL_HYDROL_F5"/>
    <property type="match status" value="1"/>
</dbReference>
<dbReference type="Pfam" id="PF00150">
    <property type="entry name" value="Cellulase"/>
    <property type="match status" value="1"/>
</dbReference>
<dbReference type="Gene3D" id="3.20.20.80">
    <property type="entry name" value="Glycosidases"/>
    <property type="match status" value="1"/>
</dbReference>
<dbReference type="InterPro" id="IPR001547">
    <property type="entry name" value="Glyco_hydro_5"/>
</dbReference>
<proteinExistence type="inferred from homology"/>
<dbReference type="AlphaFoldDB" id="A0AAV8V893"/>
<dbReference type="GO" id="GO:0000272">
    <property type="term" value="P:polysaccharide catabolic process"/>
    <property type="evidence" value="ECO:0007669"/>
    <property type="project" value="InterPro"/>
</dbReference>
<protein>
    <recommendedName>
        <fullName evidence="6">Glycoside hydrolase family 5 domain-containing protein</fullName>
    </recommendedName>
</protein>
<dbReference type="InterPro" id="IPR018087">
    <property type="entry name" value="Glyco_hydro_5_CS"/>
</dbReference>
<dbReference type="Proteomes" id="UP001159042">
    <property type="component" value="Unassembled WGS sequence"/>
</dbReference>
<accession>A0AAV8V893</accession>
<dbReference type="PANTHER" id="PTHR34142:SF1">
    <property type="entry name" value="GLYCOSIDE HYDROLASE FAMILY 5 DOMAIN-CONTAINING PROTEIN"/>
    <property type="match status" value="1"/>
</dbReference>
<keyword evidence="5" id="KW-0732">Signal</keyword>
<evidence type="ECO:0000256" key="1">
    <source>
        <dbReference type="ARBA" id="ARBA00005641"/>
    </source>
</evidence>
<feature type="domain" description="Glycoside hydrolase family 5" evidence="6">
    <location>
        <begin position="42"/>
        <end position="289"/>
    </location>
</feature>
<name>A0AAV8V893_9CUCU</name>
<feature type="signal peptide" evidence="5">
    <location>
        <begin position="1"/>
        <end position="20"/>
    </location>
</feature>
<dbReference type="InterPro" id="IPR017853">
    <property type="entry name" value="GH"/>
</dbReference>
<keyword evidence="2 4" id="KW-0378">Hydrolase</keyword>